<feature type="domain" description="RNase H type-1" evidence="1">
    <location>
        <begin position="12"/>
        <end position="146"/>
    </location>
</feature>
<dbReference type="CDD" id="cd06222">
    <property type="entry name" value="RNase_H_like"/>
    <property type="match status" value="1"/>
</dbReference>
<keyword evidence="3" id="KW-1185">Reference proteome</keyword>
<sequence length="167" mass="18594">MIKSLKPSRPRIGAKWSIHCDGATFETNPSSMGGWGFAVFCDDQLWAASHGQLVGDITNQVAELQAISKALLWCVTKGLRSPVIISDSKVAIDVQTGESELRKHKLLCIQASIRHSLNFIEPTFEHVPRTNPYQRFADYLANLGNHGSGVYQTLEQHKALISSYELW</sequence>
<dbReference type="PROSITE" id="PS50879">
    <property type="entry name" value="RNASE_H_1"/>
    <property type="match status" value="1"/>
</dbReference>
<dbReference type="Gene3D" id="3.30.420.10">
    <property type="entry name" value="Ribonuclease H-like superfamily/Ribonuclease H"/>
    <property type="match status" value="1"/>
</dbReference>
<dbReference type="GO" id="GO:0004523">
    <property type="term" value="F:RNA-DNA hybrid ribonuclease activity"/>
    <property type="evidence" value="ECO:0007669"/>
    <property type="project" value="InterPro"/>
</dbReference>
<proteinExistence type="predicted"/>
<evidence type="ECO:0000313" key="2">
    <source>
        <dbReference type="EMBL" id="UOL49096.1"/>
    </source>
</evidence>
<dbReference type="Proteomes" id="UP001164278">
    <property type="component" value="Segment"/>
</dbReference>
<reference evidence="2" key="1">
    <citation type="submission" date="2022-03" db="EMBL/GenBank/DDBJ databases">
        <authorList>
            <person name="Li D."/>
            <person name="Zhou Q."/>
            <person name="Cai R."/>
            <person name="Wang F."/>
            <person name="Qian M."/>
            <person name="Liu W."/>
            <person name="Pan L."/>
            <person name="Lin W."/>
            <person name="Tong Y."/>
            <person name="Cao L."/>
        </authorList>
    </citation>
    <scope>NUCLEOTIDE SEQUENCE</scope>
</reference>
<organism evidence="2 3">
    <name type="scientific">Leptolyngbya phage Lbo240-yong1</name>
    <dbReference type="NCBI Taxonomy" id="2928836"/>
    <lineage>
        <taxon>Viruses</taxon>
        <taxon>Duplodnaviria</taxon>
        <taxon>Heunggongvirae</taxon>
        <taxon>Uroviricota</taxon>
        <taxon>Caudoviricetes</taxon>
        <taxon>Saffermanviridae</taxon>
        <taxon>Wumpquatrovirus</taxon>
        <taxon>Wumpquatrovirus Lbo240yong1</taxon>
    </lineage>
</organism>
<dbReference type="InterPro" id="IPR012337">
    <property type="entry name" value="RNaseH-like_sf"/>
</dbReference>
<dbReference type="InterPro" id="IPR036397">
    <property type="entry name" value="RNaseH_sf"/>
</dbReference>
<evidence type="ECO:0000313" key="3">
    <source>
        <dbReference type="Proteomes" id="UP001164278"/>
    </source>
</evidence>
<dbReference type="GO" id="GO:0003676">
    <property type="term" value="F:nucleic acid binding"/>
    <property type="evidence" value="ECO:0007669"/>
    <property type="project" value="InterPro"/>
</dbReference>
<dbReference type="Pfam" id="PF13456">
    <property type="entry name" value="RVT_3"/>
    <property type="match status" value="1"/>
</dbReference>
<accession>A0A9X9E588</accession>
<dbReference type="InterPro" id="IPR002156">
    <property type="entry name" value="RNaseH_domain"/>
</dbReference>
<name>A0A9X9E588_9CAUD</name>
<dbReference type="EMBL" id="OM897575">
    <property type="protein sequence ID" value="UOL49096.1"/>
    <property type="molecule type" value="Genomic_DNA"/>
</dbReference>
<dbReference type="SUPFAM" id="SSF53098">
    <property type="entry name" value="Ribonuclease H-like"/>
    <property type="match status" value="1"/>
</dbReference>
<protein>
    <submittedName>
        <fullName evidence="2">Ribonuclease H</fullName>
    </submittedName>
</protein>
<evidence type="ECO:0000259" key="1">
    <source>
        <dbReference type="PROSITE" id="PS50879"/>
    </source>
</evidence>
<dbReference type="InterPro" id="IPR044730">
    <property type="entry name" value="RNase_H-like_dom_plant"/>
</dbReference>